<dbReference type="InterPro" id="IPR001519">
    <property type="entry name" value="Ferritin"/>
</dbReference>
<reference evidence="9 10" key="1">
    <citation type="submission" date="2018-06" db="EMBL/GenBank/DDBJ databases">
        <title>Complete genome of Desulfovibrio indonesiensis P37SLT.</title>
        <authorList>
            <person name="Crispim J.S."/>
            <person name="Vidigal P.M.P."/>
            <person name="Silva L.C.F."/>
            <person name="Laguardia C.N."/>
            <person name="Araujo L.C."/>
            <person name="Dias R.S."/>
            <person name="Sousa M.P."/>
            <person name="Paula S.O."/>
            <person name="Silva C."/>
        </authorList>
    </citation>
    <scope>NUCLEOTIDE SEQUENCE [LARGE SCALE GENOMIC DNA]</scope>
    <source>
        <strain evidence="9 10">P37SLT</strain>
    </source>
</reference>
<feature type="binding site" evidence="6">
    <location>
        <position position="127"/>
    </location>
    <ligand>
        <name>Fe cation</name>
        <dbReference type="ChEBI" id="CHEBI:24875"/>
        <label>1</label>
    </ligand>
</feature>
<feature type="binding site" evidence="6">
    <location>
        <position position="17"/>
    </location>
    <ligand>
        <name>Fe cation</name>
        <dbReference type="ChEBI" id="CHEBI:24875"/>
        <label>1</label>
    </ligand>
</feature>
<dbReference type="GO" id="GO:0008199">
    <property type="term" value="F:ferric iron binding"/>
    <property type="evidence" value="ECO:0007669"/>
    <property type="project" value="InterPro"/>
</dbReference>
<dbReference type="EMBL" id="QMIE01000014">
    <property type="protein sequence ID" value="TVM15791.1"/>
    <property type="molecule type" value="Genomic_DNA"/>
</dbReference>
<dbReference type="EC" id="1.16.3.2" evidence="7"/>
<evidence type="ECO:0000313" key="10">
    <source>
        <dbReference type="Proteomes" id="UP000448292"/>
    </source>
</evidence>
<keyword evidence="2 7" id="KW-0409">Iron storage</keyword>
<keyword evidence="7" id="KW-0963">Cytoplasm</keyword>
<protein>
    <recommendedName>
        <fullName evidence="7">Ferritin</fullName>
        <ecNumber evidence="7">1.16.3.2</ecNumber>
    </recommendedName>
</protein>
<keyword evidence="3 6" id="KW-0479">Metal-binding</keyword>
<dbReference type="InterPro" id="IPR041719">
    <property type="entry name" value="Ferritin_prok"/>
</dbReference>
<comment type="subcellular location">
    <subcellularLocation>
        <location evidence="7">Cytoplasm</location>
    </subcellularLocation>
</comment>
<feature type="domain" description="Ferritin-like diiron" evidence="8">
    <location>
        <begin position="1"/>
        <end position="145"/>
    </location>
</feature>
<evidence type="ECO:0000259" key="8">
    <source>
        <dbReference type="PROSITE" id="PS50905"/>
    </source>
</evidence>
<dbReference type="InterPro" id="IPR009040">
    <property type="entry name" value="Ferritin-like_diiron"/>
</dbReference>
<dbReference type="Proteomes" id="UP000448292">
    <property type="component" value="Unassembled WGS sequence"/>
</dbReference>
<dbReference type="OrthoDB" id="9801481at2"/>
<dbReference type="Gene3D" id="1.20.1260.10">
    <property type="match status" value="1"/>
</dbReference>
<dbReference type="InterPro" id="IPR008331">
    <property type="entry name" value="Ferritin_DPS_dom"/>
</dbReference>
<comment type="caution">
    <text evidence="9">The sequence shown here is derived from an EMBL/GenBank/DDBJ whole genome shotgun (WGS) entry which is preliminary data.</text>
</comment>
<dbReference type="PANTHER" id="PTHR11431:SF127">
    <property type="entry name" value="BACTERIAL NON-HEME FERRITIN"/>
    <property type="match status" value="1"/>
</dbReference>
<evidence type="ECO:0000256" key="2">
    <source>
        <dbReference type="ARBA" id="ARBA00022434"/>
    </source>
</evidence>
<comment type="catalytic activity">
    <reaction evidence="7">
        <text>4 Fe(2+) + O2 + 6 H2O = 4 iron(III) oxide-hydroxide + 12 H(+)</text>
        <dbReference type="Rhea" id="RHEA:11972"/>
        <dbReference type="ChEBI" id="CHEBI:15377"/>
        <dbReference type="ChEBI" id="CHEBI:15378"/>
        <dbReference type="ChEBI" id="CHEBI:15379"/>
        <dbReference type="ChEBI" id="CHEBI:29033"/>
        <dbReference type="ChEBI" id="CHEBI:78619"/>
        <dbReference type="EC" id="1.16.3.2"/>
    </reaction>
</comment>
<keyword evidence="4" id="KW-0560">Oxidoreductase</keyword>
<feature type="binding site" evidence="6">
    <location>
        <position position="53"/>
    </location>
    <ligand>
        <name>Fe cation</name>
        <dbReference type="ChEBI" id="CHEBI:24875"/>
        <label>1</label>
    </ligand>
</feature>
<evidence type="ECO:0000256" key="6">
    <source>
        <dbReference type="PIRSR" id="PIRSR601519-1"/>
    </source>
</evidence>
<dbReference type="PROSITE" id="PS50905">
    <property type="entry name" value="FERRITIN_LIKE"/>
    <property type="match status" value="1"/>
</dbReference>
<evidence type="ECO:0000313" key="9">
    <source>
        <dbReference type="EMBL" id="TVM15791.1"/>
    </source>
</evidence>
<evidence type="ECO:0000256" key="3">
    <source>
        <dbReference type="ARBA" id="ARBA00022723"/>
    </source>
</evidence>
<evidence type="ECO:0000256" key="4">
    <source>
        <dbReference type="ARBA" id="ARBA00023002"/>
    </source>
</evidence>
<organism evidence="9 10">
    <name type="scientific">Oceanidesulfovibrio indonesiensis</name>
    <dbReference type="NCBI Taxonomy" id="54767"/>
    <lineage>
        <taxon>Bacteria</taxon>
        <taxon>Pseudomonadati</taxon>
        <taxon>Thermodesulfobacteriota</taxon>
        <taxon>Desulfovibrionia</taxon>
        <taxon>Desulfovibrionales</taxon>
        <taxon>Desulfovibrionaceae</taxon>
        <taxon>Oceanidesulfovibrio</taxon>
    </lineage>
</organism>
<dbReference type="RefSeq" id="WP_144303834.1">
    <property type="nucleotide sequence ID" value="NZ_QMIE01000014.1"/>
</dbReference>
<proteinExistence type="inferred from homology"/>
<comment type="similarity">
    <text evidence="1 7">Belongs to the ferritin family. Prokaryotic subfamily.</text>
</comment>
<feature type="binding site" evidence="6">
    <location>
        <position position="94"/>
    </location>
    <ligand>
        <name>Fe cation</name>
        <dbReference type="ChEBI" id="CHEBI:24875"/>
        <label>1</label>
    </ligand>
</feature>
<dbReference type="AlphaFoldDB" id="A0A7M3MCT4"/>
<sequence>MLSQTMNDALNEQVKWEFFSSFLYLSMSAFCAEQGLSGFASWMRLQADEEHVHAMKIYDFILERGGSVKMHALDAPKTSFASPLDVFEYGFEHEQEVTRRINNLVDLAIQEKDHATNIFLQWFVTEQVEEEDSFSDVLAKLRLVGGQGEGLFMIDKELGGRSAASAA</sequence>
<gene>
    <name evidence="9" type="ORF">DPQ33_13890</name>
</gene>
<keyword evidence="10" id="KW-1185">Reference proteome</keyword>
<dbReference type="PANTHER" id="PTHR11431">
    <property type="entry name" value="FERRITIN"/>
    <property type="match status" value="1"/>
</dbReference>
<name>A0A7M3MCT4_9BACT</name>
<dbReference type="FunFam" id="1.20.1260.10:FF:000001">
    <property type="entry name" value="Non-heme ferritin"/>
    <property type="match status" value="1"/>
</dbReference>
<dbReference type="GO" id="GO:0042802">
    <property type="term" value="F:identical protein binding"/>
    <property type="evidence" value="ECO:0007669"/>
    <property type="project" value="UniProtKB-ARBA"/>
</dbReference>
<dbReference type="InterPro" id="IPR012347">
    <property type="entry name" value="Ferritin-like"/>
</dbReference>
<dbReference type="GO" id="GO:0006879">
    <property type="term" value="P:intracellular iron ion homeostasis"/>
    <property type="evidence" value="ECO:0007669"/>
    <property type="project" value="UniProtKB-KW"/>
</dbReference>
<evidence type="ECO:0000256" key="1">
    <source>
        <dbReference type="ARBA" id="ARBA00006950"/>
    </source>
</evidence>
<evidence type="ECO:0000256" key="7">
    <source>
        <dbReference type="RuleBase" id="RU361145"/>
    </source>
</evidence>
<dbReference type="GO" id="GO:0006826">
    <property type="term" value="P:iron ion transport"/>
    <property type="evidence" value="ECO:0007669"/>
    <property type="project" value="InterPro"/>
</dbReference>
<dbReference type="SUPFAM" id="SSF47240">
    <property type="entry name" value="Ferritin-like"/>
    <property type="match status" value="1"/>
</dbReference>
<dbReference type="GO" id="GO:0008198">
    <property type="term" value="F:ferrous iron binding"/>
    <property type="evidence" value="ECO:0007669"/>
    <property type="project" value="TreeGrafter"/>
</dbReference>
<comment type="function">
    <text evidence="7">Iron-storage protein.</text>
</comment>
<dbReference type="GO" id="GO:0004322">
    <property type="term" value="F:ferroxidase activity"/>
    <property type="evidence" value="ECO:0007669"/>
    <property type="project" value="TreeGrafter"/>
</dbReference>
<evidence type="ECO:0000256" key="5">
    <source>
        <dbReference type="ARBA" id="ARBA00023004"/>
    </source>
</evidence>
<dbReference type="CDD" id="cd01055">
    <property type="entry name" value="Nonheme_Ferritin"/>
    <property type="match status" value="1"/>
</dbReference>
<accession>A0A7M3MCT4</accession>
<feature type="binding site" evidence="6">
    <location>
        <position position="50"/>
    </location>
    <ligand>
        <name>Fe cation</name>
        <dbReference type="ChEBI" id="CHEBI:24875"/>
        <label>1</label>
    </ligand>
</feature>
<dbReference type="Pfam" id="PF00210">
    <property type="entry name" value="Ferritin"/>
    <property type="match status" value="1"/>
</dbReference>
<dbReference type="GO" id="GO:0005829">
    <property type="term" value="C:cytosol"/>
    <property type="evidence" value="ECO:0007669"/>
    <property type="project" value="TreeGrafter"/>
</dbReference>
<keyword evidence="5 6" id="KW-0408">Iron</keyword>
<dbReference type="InterPro" id="IPR009078">
    <property type="entry name" value="Ferritin-like_SF"/>
</dbReference>